<dbReference type="Proteomes" id="UP000714275">
    <property type="component" value="Unassembled WGS sequence"/>
</dbReference>
<dbReference type="AlphaFoldDB" id="A0A9P6ZGI9"/>
<dbReference type="OrthoDB" id="5979581at2759"/>
<proteinExistence type="predicted"/>
<name>A0A9P6ZGI9_9AGAM</name>
<protein>
    <submittedName>
        <fullName evidence="1">Uncharacterized protein</fullName>
    </submittedName>
</protein>
<accession>A0A9P6ZGI9</accession>
<gene>
    <name evidence="1" type="ORF">EV702DRAFT_130992</name>
</gene>
<evidence type="ECO:0000313" key="1">
    <source>
        <dbReference type="EMBL" id="KAG1764074.1"/>
    </source>
</evidence>
<organism evidence="1 2">
    <name type="scientific">Suillus placidus</name>
    <dbReference type="NCBI Taxonomy" id="48579"/>
    <lineage>
        <taxon>Eukaryota</taxon>
        <taxon>Fungi</taxon>
        <taxon>Dikarya</taxon>
        <taxon>Basidiomycota</taxon>
        <taxon>Agaricomycotina</taxon>
        <taxon>Agaricomycetes</taxon>
        <taxon>Agaricomycetidae</taxon>
        <taxon>Boletales</taxon>
        <taxon>Suillineae</taxon>
        <taxon>Suillaceae</taxon>
        <taxon>Suillus</taxon>
    </lineage>
</organism>
<dbReference type="Gene3D" id="3.30.200.20">
    <property type="entry name" value="Phosphorylase Kinase, domain 1"/>
    <property type="match status" value="1"/>
</dbReference>
<evidence type="ECO:0000313" key="2">
    <source>
        <dbReference type="Proteomes" id="UP000714275"/>
    </source>
</evidence>
<sequence>MFKALRPVFSRRIIHNPSIILQWPEEPLDLPADRNGGFYPAALGNKLNSTYTIVRKLGWGQHSSVWLAKHGE</sequence>
<comment type="caution">
    <text evidence="1">The sequence shown here is derived from an EMBL/GenBank/DDBJ whole genome shotgun (WGS) entry which is preliminary data.</text>
</comment>
<reference evidence="1" key="1">
    <citation type="journal article" date="2020" name="New Phytol.">
        <title>Comparative genomics reveals dynamic genome evolution in host specialist ectomycorrhizal fungi.</title>
        <authorList>
            <person name="Lofgren L.A."/>
            <person name="Nguyen N.H."/>
            <person name="Vilgalys R."/>
            <person name="Ruytinx J."/>
            <person name="Liao H.L."/>
            <person name="Branco S."/>
            <person name="Kuo A."/>
            <person name="LaButti K."/>
            <person name="Lipzen A."/>
            <person name="Andreopoulos W."/>
            <person name="Pangilinan J."/>
            <person name="Riley R."/>
            <person name="Hundley H."/>
            <person name="Na H."/>
            <person name="Barry K."/>
            <person name="Grigoriev I.V."/>
            <person name="Stajich J.E."/>
            <person name="Kennedy P.G."/>
        </authorList>
    </citation>
    <scope>NUCLEOTIDE SEQUENCE</scope>
    <source>
        <strain evidence="1">DOB743</strain>
    </source>
</reference>
<dbReference type="EMBL" id="JABBWD010000134">
    <property type="protein sequence ID" value="KAG1764074.1"/>
    <property type="molecule type" value="Genomic_DNA"/>
</dbReference>
<keyword evidence="2" id="KW-1185">Reference proteome</keyword>